<proteinExistence type="predicted"/>
<keyword evidence="2" id="KW-1185">Reference proteome</keyword>
<dbReference type="Proteomes" id="UP000201933">
    <property type="component" value="Segment"/>
</dbReference>
<protein>
    <submittedName>
        <fullName evidence="1">Uncharacterized protein</fullName>
    </submittedName>
</protein>
<sequence length="101" mass="11964">MAQKVTSQREFAQAVLELAAMVPRETREYAWDLLAESVDWIERQARERWIFESLEADEVRRVWAKRLREHKLEDVWGRHFYTGTGLAYAADLLDPDTEDPK</sequence>
<gene>
    <name evidence="1" type="ORF">SEA_LANNISTER_60</name>
</gene>
<evidence type="ECO:0000313" key="1">
    <source>
        <dbReference type="EMBL" id="AKY03742.1"/>
    </source>
</evidence>
<accession>A0A0K1Y9I0</accession>
<name>A0A0K1Y9I0_9CAUD</name>
<evidence type="ECO:0000313" key="2">
    <source>
        <dbReference type="Proteomes" id="UP000201933"/>
    </source>
</evidence>
<reference evidence="1 2" key="1">
    <citation type="submission" date="2015-06" db="EMBL/GenBank/DDBJ databases">
        <authorList>
            <person name="Johnson F."/>
            <person name="Tran D."/>
            <person name="Clark G.T."/>
            <person name="Lara A."/>
            <person name="Mehany M."/>
            <person name="Saenz O."/>
            <person name="Layton S.R."/>
            <person name="Bhuiyan S."/>
            <person name="Donegan-Quick R."/>
            <person name="Benjamin R.C."/>
            <person name="Hughes L.E."/>
            <person name="Bradley K.W."/>
            <person name="Asai D.J."/>
            <person name="Bowman C.A."/>
            <person name="Russell D.A."/>
            <person name="Pope W.H."/>
            <person name="Jacobs-Sera D."/>
            <person name="Hendrix R.W."/>
            <person name="Hatfull G.F."/>
        </authorList>
    </citation>
    <scope>NUCLEOTIDE SEQUENCE [LARGE SCALE GENOMIC DNA]</scope>
</reference>
<dbReference type="KEGG" id="vg:26628170"/>
<dbReference type="RefSeq" id="YP_009201000.1">
    <property type="nucleotide sequence ID" value="NC_028827.1"/>
</dbReference>
<organism evidence="1 2">
    <name type="scientific">Streptomyces phage Lannister</name>
    <dbReference type="NCBI Taxonomy" id="1674927"/>
    <lineage>
        <taxon>Viruses</taxon>
        <taxon>Duplodnaviria</taxon>
        <taxon>Heunggongvirae</taxon>
        <taxon>Uroviricota</taxon>
        <taxon>Caudoviricetes</taxon>
        <taxon>Arquatrovirinae</taxon>
        <taxon>Likavirus</taxon>
        <taxon>Likavirus lannister</taxon>
    </lineage>
</organism>
<dbReference type="EMBL" id="KT184391">
    <property type="protein sequence ID" value="AKY03742.1"/>
    <property type="molecule type" value="Genomic_DNA"/>
</dbReference>
<dbReference type="OrthoDB" id="20677at10239"/>
<dbReference type="GeneID" id="26628170"/>